<evidence type="ECO:0000313" key="3">
    <source>
        <dbReference type="Proteomes" id="UP001295794"/>
    </source>
</evidence>
<name>A0AAD2Q4W6_9AGAR</name>
<feature type="region of interest" description="Disordered" evidence="1">
    <location>
        <begin position="25"/>
        <end position="63"/>
    </location>
</feature>
<sequence>RGLRFTGSRNSQRFIHFGTPWSLTGGFAPDPTMTMTAISSRSRSDQRRTDLDQRGVHENEPGA</sequence>
<evidence type="ECO:0000256" key="1">
    <source>
        <dbReference type="SAM" id="MobiDB-lite"/>
    </source>
</evidence>
<comment type="caution">
    <text evidence="2">The sequence shown here is derived from an EMBL/GenBank/DDBJ whole genome shotgun (WGS) entry which is preliminary data.</text>
</comment>
<dbReference type="EMBL" id="CAVNYO010000403">
    <property type="protein sequence ID" value="CAK5274527.1"/>
    <property type="molecule type" value="Genomic_DNA"/>
</dbReference>
<reference evidence="2" key="1">
    <citation type="submission" date="2023-11" db="EMBL/GenBank/DDBJ databases">
        <authorList>
            <person name="De Vega J J."/>
            <person name="De Vega J J."/>
        </authorList>
    </citation>
    <scope>NUCLEOTIDE SEQUENCE</scope>
</reference>
<feature type="non-terminal residue" evidence="2">
    <location>
        <position position="1"/>
    </location>
</feature>
<dbReference type="AlphaFoldDB" id="A0AAD2Q4W6"/>
<accession>A0AAD2Q4W6</accession>
<evidence type="ECO:0000313" key="2">
    <source>
        <dbReference type="EMBL" id="CAK5274527.1"/>
    </source>
</evidence>
<feature type="compositionally biased region" description="Basic and acidic residues" evidence="1">
    <location>
        <begin position="42"/>
        <end position="63"/>
    </location>
</feature>
<keyword evidence="3" id="KW-1185">Reference proteome</keyword>
<proteinExistence type="predicted"/>
<organism evidence="2 3">
    <name type="scientific">Mycena citricolor</name>
    <dbReference type="NCBI Taxonomy" id="2018698"/>
    <lineage>
        <taxon>Eukaryota</taxon>
        <taxon>Fungi</taxon>
        <taxon>Dikarya</taxon>
        <taxon>Basidiomycota</taxon>
        <taxon>Agaricomycotina</taxon>
        <taxon>Agaricomycetes</taxon>
        <taxon>Agaricomycetidae</taxon>
        <taxon>Agaricales</taxon>
        <taxon>Marasmiineae</taxon>
        <taxon>Mycenaceae</taxon>
        <taxon>Mycena</taxon>
    </lineage>
</organism>
<dbReference type="Proteomes" id="UP001295794">
    <property type="component" value="Unassembled WGS sequence"/>
</dbReference>
<gene>
    <name evidence="2" type="ORF">MYCIT1_LOCUS21755</name>
</gene>
<protein>
    <submittedName>
        <fullName evidence="2">Uncharacterized protein</fullName>
    </submittedName>
</protein>